<dbReference type="Gene3D" id="1.10.150.200">
    <property type="entry name" value="Maltooligosyl trehalose synthase, domain 3"/>
    <property type="match status" value="1"/>
</dbReference>
<evidence type="ECO:0000313" key="2">
    <source>
        <dbReference type="EMBL" id="GEK78980.1"/>
    </source>
</evidence>
<dbReference type="InterPro" id="IPR006047">
    <property type="entry name" value="GH13_cat_dom"/>
</dbReference>
<comment type="caution">
    <text evidence="2">The sequence shown here is derived from an EMBL/GenBank/DDBJ whole genome shotgun (WGS) entry which is preliminary data.</text>
</comment>
<dbReference type="Proteomes" id="UP000321749">
    <property type="component" value="Unassembled WGS sequence"/>
</dbReference>
<dbReference type="InterPro" id="IPR017853">
    <property type="entry name" value="GH"/>
</dbReference>
<dbReference type="InterPro" id="IPR012767">
    <property type="entry name" value="Trehalose_TreY"/>
</dbReference>
<dbReference type="GO" id="GO:0030980">
    <property type="term" value="P:alpha-glucan catabolic process"/>
    <property type="evidence" value="ECO:0007669"/>
    <property type="project" value="TreeGrafter"/>
</dbReference>
<gene>
    <name evidence="2" type="primary">treY</name>
    <name evidence="2" type="ORF">ABA31_03310</name>
</gene>
<dbReference type="Gene3D" id="3.20.20.80">
    <property type="entry name" value="Glycosidases"/>
    <property type="match status" value="1"/>
</dbReference>
<dbReference type="RefSeq" id="WP_146792387.1">
    <property type="nucleotide sequence ID" value="NZ_BJUU01000002.1"/>
</dbReference>
<dbReference type="PANTHER" id="PTHR10357">
    <property type="entry name" value="ALPHA-AMYLASE FAMILY MEMBER"/>
    <property type="match status" value="1"/>
</dbReference>
<keyword evidence="3" id="KW-1185">Reference proteome</keyword>
<dbReference type="Pfam" id="PF00128">
    <property type="entry name" value="Alpha-amylase"/>
    <property type="match status" value="1"/>
</dbReference>
<feature type="domain" description="Glycosyl hydrolase family 13 catalytic" evidence="1">
    <location>
        <begin position="14"/>
        <end position="655"/>
    </location>
</feature>
<proteinExistence type="predicted"/>
<dbReference type="CDD" id="cd11336">
    <property type="entry name" value="AmyAc_MTSase"/>
    <property type="match status" value="1"/>
</dbReference>
<dbReference type="InterPro" id="IPR013797">
    <property type="entry name" value="Maltooligo_trehalose_synth_4"/>
</dbReference>
<reference evidence="2 3" key="1">
    <citation type="submission" date="2019-07" db="EMBL/GenBank/DDBJ databases">
        <title>Whole genome shotgun sequence of Agrococcus baldri NBRC 103055.</title>
        <authorList>
            <person name="Hosoyama A."/>
            <person name="Uohara A."/>
            <person name="Ohji S."/>
            <person name="Ichikawa N."/>
        </authorList>
    </citation>
    <scope>NUCLEOTIDE SEQUENCE [LARGE SCALE GENOMIC DNA]</scope>
    <source>
        <strain evidence="2 3">NBRC 103055</strain>
    </source>
</reference>
<dbReference type="GO" id="GO:0047470">
    <property type="term" value="F:(1,4)-alpha-D-glucan 1-alpha-D-glucosylmutase activity"/>
    <property type="evidence" value="ECO:0007669"/>
    <property type="project" value="TreeGrafter"/>
</dbReference>
<dbReference type="NCBIfam" id="TIGR02401">
    <property type="entry name" value="trehalose_TreY"/>
    <property type="match status" value="1"/>
</dbReference>
<accession>A0AA87R9H4</accession>
<dbReference type="SMART" id="SM00642">
    <property type="entry name" value="Aamy"/>
    <property type="match status" value="1"/>
</dbReference>
<evidence type="ECO:0000313" key="3">
    <source>
        <dbReference type="Proteomes" id="UP000321749"/>
    </source>
</evidence>
<protein>
    <submittedName>
        <fullName evidence="2">Malto-oligosyltrehalose synthase</fullName>
    </submittedName>
</protein>
<evidence type="ECO:0000259" key="1">
    <source>
        <dbReference type="SMART" id="SM00642"/>
    </source>
</evidence>
<name>A0AA87R9H4_9MICO</name>
<dbReference type="GO" id="GO:0005992">
    <property type="term" value="P:trehalose biosynthetic process"/>
    <property type="evidence" value="ECO:0007669"/>
    <property type="project" value="TreeGrafter"/>
</dbReference>
<sequence length="785" mass="85998">MRTPQSTYRLQISEAFTLFDAAGRLEALADLGVDWVYLSPILQAEPGSDHGYDVVSHTRIDPARGGEEGLEALAAEARRLGMGVLVDIVPNHMGVATPEHNSWWWQVLRDGRESPLADAFDIDWDAGGGRLLLPIVGDADWSDDGTVANLSLADDRESLRYWETRLPVAPGTGDGTPQEVLERQHYRLAHWRLGDDRLNYRRFFAVSSLAAVRVELPEVFEATHVEIERWFDQRLVQGLRVDHPDGLRDPAGYLDDLDRLTGGAFVLVEKILEPGEQLPRWATAGTTGYDTLGAIDRVLTDGSAADALDAIDAELRGGESVDWAAMTHRTKRRIADTILRAEVLRLEREVLAAEGIGPALSGEGAPVADAIAELLACFPVYRSYLPDGLEHLGAAAERARRHRPELAATVDALLPVLGNARQPAALRFQQTSGMVMAKGVEDTAFYRYSRLTSLNEVGGDPEVFAIDVPAFHALMGRRQAEWPHAMNALSTHDTKRGEDVRARITTISELPSTWEGLLDKLLVFAPAEGRAFVNLLLQAVVGAWPASEDRLVAYMRKAAREGDAHTHWTDPDTGWEAHLAELVRNVVMQPASNAIEGFLAETEEGFRANVLSAKLLNLTIPGFPDVYQGSEGLERSLVDPDNRRPVDWDHMDALRDSARAPLSGEWPAGERSLEVAKTRLVREALRLRRAHPERFEGYAPLLARGDAAEHVIAYDRGGAIAVATRLPIALEARGGWGETSIRLPEGEWRELLTGRAIAGGEVPLGVLLGALPVALLTTPAVRDAQ</sequence>
<dbReference type="AlphaFoldDB" id="A0AA87R9H4"/>
<dbReference type="PANTHER" id="PTHR10357:SF216">
    <property type="entry name" value="MALTOOLIGOSYL TREHALOSE SYNTHASE-RELATED"/>
    <property type="match status" value="1"/>
</dbReference>
<dbReference type="Gene3D" id="3.30.1590.10">
    <property type="entry name" value="Maltooligosyl trehalose synthase, domain 2"/>
    <property type="match status" value="1"/>
</dbReference>
<dbReference type="Gene3D" id="1.10.10.470">
    <property type="entry name" value="Maltooligosyl trehalose synthase, domain 4"/>
    <property type="match status" value="1"/>
</dbReference>
<organism evidence="2 3">
    <name type="scientific">Agrococcus baldri</name>
    <dbReference type="NCBI Taxonomy" id="153730"/>
    <lineage>
        <taxon>Bacteria</taxon>
        <taxon>Bacillati</taxon>
        <taxon>Actinomycetota</taxon>
        <taxon>Actinomycetes</taxon>
        <taxon>Micrococcales</taxon>
        <taxon>Microbacteriaceae</taxon>
        <taxon>Agrococcus</taxon>
    </lineage>
</organism>
<dbReference type="EMBL" id="BJUU01000002">
    <property type="protein sequence ID" value="GEK78980.1"/>
    <property type="molecule type" value="Genomic_DNA"/>
</dbReference>
<dbReference type="SUPFAM" id="SSF51445">
    <property type="entry name" value="(Trans)glycosidases"/>
    <property type="match status" value="1"/>
</dbReference>